<keyword evidence="1" id="KW-0399">Innate immunity</keyword>
<dbReference type="PRINTS" id="PR01407">
    <property type="entry name" value="BUTYPHLNCDUF"/>
</dbReference>
<proteinExistence type="predicted"/>
<protein>
    <submittedName>
        <fullName evidence="11">Uncharacterized protein</fullName>
    </submittedName>
</protein>
<feature type="domain" description="B30.2/SPRY" evidence="10">
    <location>
        <begin position="310"/>
        <end position="503"/>
    </location>
</feature>
<keyword evidence="12" id="KW-1185">Reference proteome</keyword>
<dbReference type="PROSITE" id="PS50089">
    <property type="entry name" value="ZF_RING_2"/>
    <property type="match status" value="1"/>
</dbReference>
<dbReference type="GeneTree" id="ENSGT00940000165151"/>
<evidence type="ECO:0000259" key="9">
    <source>
        <dbReference type="PROSITE" id="PS50089"/>
    </source>
</evidence>
<dbReference type="Pfam" id="PF00622">
    <property type="entry name" value="SPRY"/>
    <property type="match status" value="1"/>
</dbReference>
<evidence type="ECO:0000256" key="4">
    <source>
        <dbReference type="ARBA" id="ARBA00022833"/>
    </source>
</evidence>
<dbReference type="InterPro" id="IPR013320">
    <property type="entry name" value="ConA-like_dom_sf"/>
</dbReference>
<feature type="coiled-coil region" evidence="7">
    <location>
        <begin position="242"/>
        <end position="269"/>
    </location>
</feature>
<dbReference type="InterPro" id="IPR001841">
    <property type="entry name" value="Znf_RING"/>
</dbReference>
<dbReference type="SMART" id="SM00589">
    <property type="entry name" value="PRY"/>
    <property type="match status" value="1"/>
</dbReference>
<dbReference type="PROSITE" id="PS00518">
    <property type="entry name" value="ZF_RING_1"/>
    <property type="match status" value="1"/>
</dbReference>
<dbReference type="SMART" id="SM00184">
    <property type="entry name" value="RING"/>
    <property type="match status" value="1"/>
</dbReference>
<evidence type="ECO:0000256" key="8">
    <source>
        <dbReference type="SAM" id="MobiDB-lite"/>
    </source>
</evidence>
<dbReference type="InterPro" id="IPR003877">
    <property type="entry name" value="SPRY_dom"/>
</dbReference>
<dbReference type="SUPFAM" id="SSF57850">
    <property type="entry name" value="RING/U-box"/>
    <property type="match status" value="1"/>
</dbReference>
<keyword evidence="5" id="KW-0391">Immunity</keyword>
<dbReference type="SUPFAM" id="SSF49899">
    <property type="entry name" value="Concanavalin A-like lectins/glucanases"/>
    <property type="match status" value="1"/>
</dbReference>
<dbReference type="GO" id="GO:0045087">
    <property type="term" value="P:innate immune response"/>
    <property type="evidence" value="ECO:0007669"/>
    <property type="project" value="UniProtKB-KW"/>
</dbReference>
<dbReference type="PROSITE" id="PS50188">
    <property type="entry name" value="B302_SPRY"/>
    <property type="match status" value="1"/>
</dbReference>
<dbReference type="CDD" id="cd16597">
    <property type="entry name" value="RING-HC_TRIM25_C-IV"/>
    <property type="match status" value="1"/>
</dbReference>
<organism evidence="11 12">
    <name type="scientific">Denticeps clupeoides</name>
    <name type="common">denticle herring</name>
    <dbReference type="NCBI Taxonomy" id="299321"/>
    <lineage>
        <taxon>Eukaryota</taxon>
        <taxon>Metazoa</taxon>
        <taxon>Chordata</taxon>
        <taxon>Craniata</taxon>
        <taxon>Vertebrata</taxon>
        <taxon>Euteleostomi</taxon>
        <taxon>Actinopterygii</taxon>
        <taxon>Neopterygii</taxon>
        <taxon>Teleostei</taxon>
        <taxon>Clupei</taxon>
        <taxon>Clupeiformes</taxon>
        <taxon>Denticipitoidei</taxon>
        <taxon>Denticipitidae</taxon>
        <taxon>Denticeps</taxon>
    </lineage>
</organism>
<evidence type="ECO:0000259" key="10">
    <source>
        <dbReference type="PROSITE" id="PS50188"/>
    </source>
</evidence>
<dbReference type="GeneID" id="114801114"/>
<dbReference type="InterPro" id="IPR027370">
    <property type="entry name" value="Znf-RING_euk"/>
</dbReference>
<dbReference type="InterPro" id="IPR013083">
    <property type="entry name" value="Znf_RING/FYVE/PHD"/>
</dbReference>
<dbReference type="Gene3D" id="3.30.40.10">
    <property type="entry name" value="Zinc/RING finger domain, C3HC4 (zinc finger)"/>
    <property type="match status" value="1"/>
</dbReference>
<feature type="domain" description="RING-type" evidence="9">
    <location>
        <begin position="33"/>
        <end position="77"/>
    </location>
</feature>
<evidence type="ECO:0000256" key="6">
    <source>
        <dbReference type="PROSITE-ProRule" id="PRU00175"/>
    </source>
</evidence>
<evidence type="ECO:0000313" key="12">
    <source>
        <dbReference type="Proteomes" id="UP000694580"/>
    </source>
</evidence>
<keyword evidence="2" id="KW-0479">Metal-binding</keyword>
<evidence type="ECO:0000313" key="11">
    <source>
        <dbReference type="Ensembl" id="ENSDCDP00010060383.1"/>
    </source>
</evidence>
<dbReference type="InterPro" id="IPR001870">
    <property type="entry name" value="B30.2/SPRY"/>
</dbReference>
<name>A0AAY4ESN6_9TELE</name>
<feature type="compositionally biased region" description="Low complexity" evidence="8">
    <location>
        <begin position="124"/>
        <end position="136"/>
    </location>
</feature>
<dbReference type="GO" id="GO:0008270">
    <property type="term" value="F:zinc ion binding"/>
    <property type="evidence" value="ECO:0007669"/>
    <property type="project" value="UniProtKB-KW"/>
</dbReference>
<feature type="compositionally biased region" description="Basic and acidic residues" evidence="8">
    <location>
        <begin position="156"/>
        <end position="165"/>
    </location>
</feature>
<dbReference type="InterPro" id="IPR017907">
    <property type="entry name" value="Znf_RING_CS"/>
</dbReference>
<reference evidence="11" key="3">
    <citation type="submission" date="2025-09" db="UniProtKB">
        <authorList>
            <consortium name="Ensembl"/>
        </authorList>
    </citation>
    <scope>IDENTIFICATION</scope>
</reference>
<dbReference type="RefSeq" id="XP_028854925.1">
    <property type="nucleotide sequence ID" value="XM_028999092.1"/>
</dbReference>
<evidence type="ECO:0000256" key="2">
    <source>
        <dbReference type="ARBA" id="ARBA00022723"/>
    </source>
</evidence>
<keyword evidence="4" id="KW-0862">Zinc</keyword>
<dbReference type="InterPro" id="IPR006574">
    <property type="entry name" value="PRY"/>
</dbReference>
<dbReference type="GO" id="GO:0005737">
    <property type="term" value="C:cytoplasm"/>
    <property type="evidence" value="ECO:0007669"/>
    <property type="project" value="UniProtKB-ARBA"/>
</dbReference>
<reference evidence="11" key="2">
    <citation type="submission" date="2025-08" db="UniProtKB">
        <authorList>
            <consortium name="Ensembl"/>
        </authorList>
    </citation>
    <scope>IDENTIFICATION</scope>
</reference>
<dbReference type="Pfam" id="PF13445">
    <property type="entry name" value="zf-RING_UBOX"/>
    <property type="match status" value="1"/>
</dbReference>
<feature type="region of interest" description="Disordered" evidence="8">
    <location>
        <begin position="123"/>
        <end position="166"/>
    </location>
</feature>
<dbReference type="InterPro" id="IPR051051">
    <property type="entry name" value="E3_ubiq-ligase_TRIM/RNF"/>
</dbReference>
<dbReference type="AlphaFoldDB" id="A0AAY4ESN6"/>
<gene>
    <name evidence="11" type="primary">trim107</name>
</gene>
<dbReference type="Proteomes" id="UP000694580">
    <property type="component" value="Chromosome 12"/>
</dbReference>
<dbReference type="Gene3D" id="2.60.120.920">
    <property type="match status" value="1"/>
</dbReference>
<accession>A0AAY4ESN6</accession>
<evidence type="ECO:0000256" key="1">
    <source>
        <dbReference type="ARBA" id="ARBA00022588"/>
    </source>
</evidence>
<dbReference type="InterPro" id="IPR043136">
    <property type="entry name" value="B30.2/SPRY_sf"/>
</dbReference>
<dbReference type="PANTHER" id="PTHR25465">
    <property type="entry name" value="B-BOX DOMAIN CONTAINING"/>
    <property type="match status" value="1"/>
</dbReference>
<dbReference type="Ensembl" id="ENSDCDT00010071131.1">
    <property type="protein sequence ID" value="ENSDCDP00010060383.1"/>
    <property type="gene ID" value="ENSDCDG00010033568.1"/>
</dbReference>
<keyword evidence="3 6" id="KW-0863">Zinc-finger</keyword>
<evidence type="ECO:0000256" key="5">
    <source>
        <dbReference type="ARBA" id="ARBA00022859"/>
    </source>
</evidence>
<dbReference type="InterPro" id="IPR003879">
    <property type="entry name" value="Butyrophylin_SPRY"/>
</dbReference>
<sequence>MNQENRKPAGSTVMADGRALCDSDGSLEHELTCPICLGLFSEPVTLPCGHTYCKVCLEKTVMSLKFNNDQHCCPECRGEFPVSAVQHGNIKLRNIVENYKTSMERASAGSRECMVWHIQTGYHSSPDSDGGQQSSPDLEEPESQREEGELGASCQDDTKTSEGRSRLTSLVTDLSSKLATAEDQLAKAEVARAAHANLWDSVTKLMDEMKVLVQDYSTVGMRLIETELRPREELTLERIRCVSSLLKQLKAAQLKANDLMAERDEAKFREGLMDIEPLIDVTLAETFDENVHPNSMMCVCDELEHQNTQLQLGLRATQRALRALLNPSEVTLDPDTVHPNLILSEDLKTVSFSAVKQTYPTRTGRFTNFLQVLSSQAFSDGEHCWGLEMENCSWIVGVCYGSLPRSGLGSALESSSGSWGLMYCESLLRAYEKGRDTQLKRTTALRKVQICLSFKRSSLSFYSVSNVDASVTHLHTFRVLFTEPVYLALRIMSGHPKARITFC</sequence>
<dbReference type="Pfam" id="PF13765">
    <property type="entry name" value="PRY"/>
    <property type="match status" value="1"/>
</dbReference>
<evidence type="ECO:0000256" key="3">
    <source>
        <dbReference type="ARBA" id="ARBA00022771"/>
    </source>
</evidence>
<evidence type="ECO:0000256" key="7">
    <source>
        <dbReference type="SAM" id="Coils"/>
    </source>
</evidence>
<reference evidence="11 12" key="1">
    <citation type="submission" date="2020-06" db="EMBL/GenBank/DDBJ databases">
        <authorList>
            <consortium name="Wellcome Sanger Institute Data Sharing"/>
        </authorList>
    </citation>
    <scope>NUCLEOTIDE SEQUENCE [LARGE SCALE GENOMIC DNA]</scope>
</reference>
<keyword evidence="7" id="KW-0175">Coiled coil</keyword>
<dbReference type="PANTHER" id="PTHR25465:SF36">
    <property type="entry name" value="E3 UBIQUITIN-PROTEIN LIGASE TRIM7"/>
    <property type="match status" value="1"/>
</dbReference>